<reference evidence="1" key="1">
    <citation type="submission" date="2016-12" db="EMBL/GenBank/DDBJ databases">
        <title>The genomes of Aspergillus section Nigri reveals drivers in fungal speciation.</title>
        <authorList>
            <consortium name="DOE Joint Genome Institute"/>
            <person name="Vesth T.C."/>
            <person name="Nybo J."/>
            <person name="Theobald S."/>
            <person name="Brandl J."/>
            <person name="Frisvad J.C."/>
            <person name="Nielsen K.F."/>
            <person name="Lyhne E.K."/>
            <person name="Kogle M.E."/>
            <person name="Kuo A."/>
            <person name="Riley R."/>
            <person name="Clum A."/>
            <person name="Nolan M."/>
            <person name="Lipzen A."/>
            <person name="Salamov A."/>
            <person name="Henrissat B."/>
            <person name="Wiebenga A."/>
            <person name="De Vries R.P."/>
            <person name="Grigoriev I.V."/>
            <person name="Mortensen U.H."/>
            <person name="Andersen M.R."/>
            <person name="Baker S.E."/>
        </authorList>
    </citation>
    <scope>NUCLEOTIDE SEQUENCE [LARGE SCALE GENOMIC DNA]</scope>
    <source>
        <strain evidence="1">CBS 115656</strain>
    </source>
</reference>
<proteinExistence type="predicted"/>
<sequence>MRRARFHRSHAGSRSFVFMSVVCDQCELQGLDKRSCCARVVSPPCIPNAECRSVVLSTTSQEMVREFRACTDRIGFLGGSYEPLSWVAIFVPFT</sequence>
<keyword evidence="2" id="KW-1185">Reference proteome</keyword>
<dbReference type="RefSeq" id="XP_025480832.1">
    <property type="nucleotide sequence ID" value="XM_025618917.1"/>
</dbReference>
<dbReference type="AlphaFoldDB" id="A0A318YMA6"/>
<name>A0A318YMA6_ASPNB</name>
<dbReference type="Proteomes" id="UP000247647">
    <property type="component" value="Unassembled WGS sequence"/>
</dbReference>
<accession>A0A318YMA6</accession>
<dbReference type="EMBL" id="KZ821456">
    <property type="protein sequence ID" value="PYH35354.1"/>
    <property type="molecule type" value="Genomic_DNA"/>
</dbReference>
<protein>
    <submittedName>
        <fullName evidence="1">Uncharacterized protein</fullName>
    </submittedName>
</protein>
<dbReference type="GeneID" id="37121373"/>
<evidence type="ECO:0000313" key="2">
    <source>
        <dbReference type="Proteomes" id="UP000247647"/>
    </source>
</evidence>
<evidence type="ECO:0000313" key="1">
    <source>
        <dbReference type="EMBL" id="PYH35354.1"/>
    </source>
</evidence>
<organism evidence="1 2">
    <name type="scientific">Aspergillus neoniger (strain CBS 115656)</name>
    <dbReference type="NCBI Taxonomy" id="1448310"/>
    <lineage>
        <taxon>Eukaryota</taxon>
        <taxon>Fungi</taxon>
        <taxon>Dikarya</taxon>
        <taxon>Ascomycota</taxon>
        <taxon>Pezizomycotina</taxon>
        <taxon>Eurotiomycetes</taxon>
        <taxon>Eurotiomycetidae</taxon>
        <taxon>Eurotiales</taxon>
        <taxon>Aspergillaceae</taxon>
        <taxon>Aspergillus</taxon>
        <taxon>Aspergillus subgen. Circumdati</taxon>
    </lineage>
</organism>
<gene>
    <name evidence="1" type="ORF">BO87DRAFT_27508</name>
</gene>